<keyword evidence="13" id="KW-1185">Reference proteome</keyword>
<dbReference type="Gene3D" id="1.20.120.1910">
    <property type="entry name" value="Cysteine-tRNA ligase, C-terminal anti-codon recognition domain"/>
    <property type="match status" value="1"/>
</dbReference>
<dbReference type="NCBIfam" id="TIGR00435">
    <property type="entry name" value="cysS"/>
    <property type="match status" value="1"/>
</dbReference>
<keyword evidence="7 10" id="KW-0067">ATP-binding</keyword>
<proteinExistence type="inferred from homology"/>
<comment type="cofactor">
    <cofactor evidence="10">
        <name>Zn(2+)</name>
        <dbReference type="ChEBI" id="CHEBI:29105"/>
    </cofactor>
    <text evidence="10">Binds 1 zinc ion per subunit.</text>
</comment>
<keyword evidence="3 10" id="KW-0436">Ligase</keyword>
<comment type="caution">
    <text evidence="12">The sequence shown here is derived from an EMBL/GenBank/DDBJ whole genome shotgun (WGS) entry which is preliminary data.</text>
</comment>
<gene>
    <name evidence="10 12" type="primary">cysS</name>
    <name evidence="12" type="ORF">HCT46_00770</name>
</gene>
<feature type="binding site" evidence="10">
    <location>
        <position position="283"/>
    </location>
    <ligand>
        <name>ATP</name>
        <dbReference type="ChEBI" id="CHEBI:30616"/>
    </ligand>
</feature>
<comment type="subunit">
    <text evidence="2 10">Monomer.</text>
</comment>
<dbReference type="EMBL" id="JAATLK010000001">
    <property type="protein sequence ID" value="NIZ46462.1"/>
    <property type="molecule type" value="Genomic_DNA"/>
</dbReference>
<evidence type="ECO:0000256" key="5">
    <source>
        <dbReference type="ARBA" id="ARBA00022741"/>
    </source>
</evidence>
<dbReference type="GO" id="GO:0006423">
    <property type="term" value="P:cysteinyl-tRNA aminoacylation"/>
    <property type="evidence" value="ECO:0007669"/>
    <property type="project" value="UniProtKB-UniRule"/>
</dbReference>
<feature type="domain" description="tRNA synthetases class I catalytic" evidence="11">
    <location>
        <begin position="20"/>
        <end position="328"/>
    </location>
</feature>
<feature type="binding site" evidence="10">
    <location>
        <position position="251"/>
    </location>
    <ligand>
        <name>Zn(2+)</name>
        <dbReference type="ChEBI" id="CHEBI:29105"/>
    </ligand>
</feature>
<sequence length="469" mass="54008">MHNVYLYNTLSREKELLHTHKNHVVSMYCCGPTVYNYAHIGNLRTYIFEDIVHRVLQVAGYRVQHIVNITDVGHLTSDGDDGEDKVISAARNSGLSVSEIASMFTEAFLADCRDLNIIPADNYPRATEYIAEIIQFIVELEKRGYTYIANGNLYFDTTKDQTYGSMRGYRDGDTSYARVEIDSSKKHPNDFVLWFTQSKFVDHAMHWSSPWGEGYPGWHIECSAITYATLGDTFDIHCGGIDHISIHHTNEMAQNHGRCGHIGASYWMHGEFLILDKDQKMSKSSNNFLTLSKLTADGFSPLVYRYFVLQSHYRKPLTFHYEALTAAKQALSRMRVRCKSLLSCECMESERTQEWITRGMQAVCDDFNTPEILAMVWQVLKSSELVDAEKRTIVMHFEQILALDLFVQEQECTIEENVDNGWIDERVKERNQARINKDFNQADRIRQELLSQGIILVDTADGTIWRRED</sequence>
<evidence type="ECO:0000256" key="8">
    <source>
        <dbReference type="ARBA" id="ARBA00022917"/>
    </source>
</evidence>
<dbReference type="SUPFAM" id="SSF52374">
    <property type="entry name" value="Nucleotidylyl transferase"/>
    <property type="match status" value="1"/>
</dbReference>
<dbReference type="Pfam" id="PF01406">
    <property type="entry name" value="tRNA-synt_1e"/>
    <property type="match status" value="1"/>
</dbReference>
<dbReference type="RefSeq" id="WP_167702927.1">
    <property type="nucleotide sequence ID" value="NZ_CP118168.1"/>
</dbReference>
<accession>A0A968GAT1</accession>
<dbReference type="InterPro" id="IPR015803">
    <property type="entry name" value="Cys-tRNA-ligase"/>
</dbReference>
<feature type="binding site" evidence="10">
    <location>
        <position position="222"/>
    </location>
    <ligand>
        <name>Zn(2+)</name>
        <dbReference type="ChEBI" id="CHEBI:29105"/>
    </ligand>
</feature>
<dbReference type="AlphaFoldDB" id="A0A968GAT1"/>
<keyword evidence="8 10" id="KW-0648">Protein biosynthesis</keyword>
<dbReference type="HAMAP" id="MF_00041">
    <property type="entry name" value="Cys_tRNA_synth"/>
    <property type="match status" value="1"/>
</dbReference>
<dbReference type="GO" id="GO:0005829">
    <property type="term" value="C:cytosol"/>
    <property type="evidence" value="ECO:0007669"/>
    <property type="project" value="TreeGrafter"/>
</dbReference>
<feature type="short sequence motif" description="'HIGH' region" evidence="10">
    <location>
        <begin position="32"/>
        <end position="42"/>
    </location>
</feature>
<keyword evidence="4 10" id="KW-0479">Metal-binding</keyword>
<evidence type="ECO:0000256" key="3">
    <source>
        <dbReference type="ARBA" id="ARBA00022598"/>
    </source>
</evidence>
<evidence type="ECO:0000256" key="1">
    <source>
        <dbReference type="ARBA" id="ARBA00005594"/>
    </source>
</evidence>
<evidence type="ECO:0000256" key="2">
    <source>
        <dbReference type="ARBA" id="ARBA00011245"/>
    </source>
</evidence>
<keyword evidence="9 10" id="KW-0030">Aminoacyl-tRNA synthetase</keyword>
<dbReference type="InterPro" id="IPR024909">
    <property type="entry name" value="Cys-tRNA/MSH_ligase"/>
</dbReference>
<dbReference type="GO" id="GO:0008270">
    <property type="term" value="F:zinc ion binding"/>
    <property type="evidence" value="ECO:0007669"/>
    <property type="project" value="UniProtKB-UniRule"/>
</dbReference>
<dbReference type="EC" id="6.1.1.16" evidence="10"/>
<evidence type="ECO:0000313" key="12">
    <source>
        <dbReference type="EMBL" id="NIZ46462.1"/>
    </source>
</evidence>
<dbReference type="CDD" id="cd00672">
    <property type="entry name" value="CysRS_core"/>
    <property type="match status" value="1"/>
</dbReference>
<evidence type="ECO:0000256" key="10">
    <source>
        <dbReference type="HAMAP-Rule" id="MF_00041"/>
    </source>
</evidence>
<dbReference type="PANTHER" id="PTHR10890:SF3">
    <property type="entry name" value="CYSTEINE--TRNA LIGASE, CYTOPLASMIC"/>
    <property type="match status" value="1"/>
</dbReference>
<keyword evidence="6 10" id="KW-0862">Zinc</keyword>
<evidence type="ECO:0000256" key="7">
    <source>
        <dbReference type="ARBA" id="ARBA00022840"/>
    </source>
</evidence>
<reference evidence="12" key="1">
    <citation type="submission" date="2020-03" db="EMBL/GenBank/DDBJ databases">
        <title>Spirochaetal bacteria isolated from arthropods constitute a novel genus Entomospira genus novum within the order Spirochaetales.</title>
        <authorList>
            <person name="Grana-Miraglia L."/>
            <person name="Sikutova S."/>
            <person name="Fingerle V."/>
            <person name="Sing A."/>
            <person name="Castillo-Ramirez S."/>
            <person name="Margos G."/>
            <person name="Rudolf I."/>
        </authorList>
    </citation>
    <scope>NUCLEOTIDE SEQUENCE</scope>
    <source>
        <strain evidence="12">BR208</strain>
    </source>
</reference>
<keyword evidence="10" id="KW-0963">Cytoplasm</keyword>
<dbReference type="GO" id="GO:0005524">
    <property type="term" value="F:ATP binding"/>
    <property type="evidence" value="ECO:0007669"/>
    <property type="project" value="UniProtKB-UniRule"/>
</dbReference>
<protein>
    <recommendedName>
        <fullName evidence="10">Cysteine--tRNA ligase</fullName>
        <ecNumber evidence="10">6.1.1.16</ecNumber>
    </recommendedName>
    <alternativeName>
        <fullName evidence="10">Cysteinyl-tRNA synthetase</fullName>
        <shortName evidence="10">CysRS</shortName>
    </alternativeName>
</protein>
<feature type="short sequence motif" description="'KMSKS' region" evidence="10">
    <location>
        <begin position="280"/>
        <end position="284"/>
    </location>
</feature>
<comment type="catalytic activity">
    <reaction evidence="10">
        <text>tRNA(Cys) + L-cysteine + ATP = L-cysteinyl-tRNA(Cys) + AMP + diphosphate</text>
        <dbReference type="Rhea" id="RHEA:17773"/>
        <dbReference type="Rhea" id="RHEA-COMP:9661"/>
        <dbReference type="Rhea" id="RHEA-COMP:9679"/>
        <dbReference type="ChEBI" id="CHEBI:30616"/>
        <dbReference type="ChEBI" id="CHEBI:33019"/>
        <dbReference type="ChEBI" id="CHEBI:35235"/>
        <dbReference type="ChEBI" id="CHEBI:78442"/>
        <dbReference type="ChEBI" id="CHEBI:78517"/>
        <dbReference type="ChEBI" id="CHEBI:456215"/>
        <dbReference type="EC" id="6.1.1.16"/>
    </reaction>
</comment>
<dbReference type="InterPro" id="IPR014729">
    <property type="entry name" value="Rossmann-like_a/b/a_fold"/>
</dbReference>
<dbReference type="PANTHER" id="PTHR10890">
    <property type="entry name" value="CYSTEINYL-TRNA SYNTHETASE"/>
    <property type="match status" value="1"/>
</dbReference>
<dbReference type="Proteomes" id="UP000752013">
    <property type="component" value="Unassembled WGS sequence"/>
</dbReference>
<evidence type="ECO:0000256" key="9">
    <source>
        <dbReference type="ARBA" id="ARBA00023146"/>
    </source>
</evidence>
<comment type="subcellular location">
    <subcellularLocation>
        <location evidence="10">Cytoplasm</location>
    </subcellularLocation>
</comment>
<feature type="binding site" evidence="10">
    <location>
        <position position="247"/>
    </location>
    <ligand>
        <name>Zn(2+)</name>
        <dbReference type="ChEBI" id="CHEBI:29105"/>
    </ligand>
</feature>
<evidence type="ECO:0000259" key="11">
    <source>
        <dbReference type="Pfam" id="PF01406"/>
    </source>
</evidence>
<evidence type="ECO:0000313" key="13">
    <source>
        <dbReference type="Proteomes" id="UP000752013"/>
    </source>
</evidence>
<dbReference type="SUPFAM" id="SSF47323">
    <property type="entry name" value="Anticodon-binding domain of a subclass of class I aminoacyl-tRNA synthetases"/>
    <property type="match status" value="1"/>
</dbReference>
<comment type="similarity">
    <text evidence="1 10">Belongs to the class-I aminoacyl-tRNA synthetase family.</text>
</comment>
<dbReference type="Gene3D" id="3.40.50.620">
    <property type="entry name" value="HUPs"/>
    <property type="match status" value="1"/>
</dbReference>
<feature type="binding site" evidence="10">
    <location>
        <position position="30"/>
    </location>
    <ligand>
        <name>Zn(2+)</name>
        <dbReference type="ChEBI" id="CHEBI:29105"/>
    </ligand>
</feature>
<organism evidence="12 13">
    <name type="scientific">Entomospira nematocerorum</name>
    <dbReference type="NCBI Taxonomy" id="2719987"/>
    <lineage>
        <taxon>Bacteria</taxon>
        <taxon>Pseudomonadati</taxon>
        <taxon>Spirochaetota</taxon>
        <taxon>Spirochaetia</taxon>
        <taxon>Spirochaetales</taxon>
        <taxon>Spirochaetaceae</taxon>
        <taxon>Entomospira</taxon>
    </lineage>
</organism>
<name>A0A968GAT1_9SPIO</name>
<evidence type="ECO:0000256" key="4">
    <source>
        <dbReference type="ARBA" id="ARBA00022723"/>
    </source>
</evidence>
<dbReference type="InterPro" id="IPR032678">
    <property type="entry name" value="tRNA-synt_1_cat_dom"/>
</dbReference>
<dbReference type="GO" id="GO:0004817">
    <property type="term" value="F:cysteine-tRNA ligase activity"/>
    <property type="evidence" value="ECO:0007669"/>
    <property type="project" value="UniProtKB-UniRule"/>
</dbReference>
<dbReference type="InterPro" id="IPR009080">
    <property type="entry name" value="tRNAsynth_Ia_anticodon-bd"/>
</dbReference>
<keyword evidence="5 10" id="KW-0547">Nucleotide-binding</keyword>
<dbReference type="PRINTS" id="PR00983">
    <property type="entry name" value="TRNASYNTHCYS"/>
</dbReference>
<evidence type="ECO:0000256" key="6">
    <source>
        <dbReference type="ARBA" id="ARBA00022833"/>
    </source>
</evidence>